<gene>
    <name evidence="1" type="ORF">IW261DRAFT_1345683</name>
</gene>
<name>A0AA39NNN8_9AGAR</name>
<organism evidence="1 2">
    <name type="scientific">Armillaria novae-zelandiae</name>
    <dbReference type="NCBI Taxonomy" id="153914"/>
    <lineage>
        <taxon>Eukaryota</taxon>
        <taxon>Fungi</taxon>
        <taxon>Dikarya</taxon>
        <taxon>Basidiomycota</taxon>
        <taxon>Agaricomycotina</taxon>
        <taxon>Agaricomycetes</taxon>
        <taxon>Agaricomycetidae</taxon>
        <taxon>Agaricales</taxon>
        <taxon>Marasmiineae</taxon>
        <taxon>Physalacriaceae</taxon>
        <taxon>Armillaria</taxon>
    </lineage>
</organism>
<comment type="caution">
    <text evidence="1">The sequence shown here is derived from an EMBL/GenBank/DDBJ whole genome shotgun (WGS) entry which is preliminary data.</text>
</comment>
<dbReference type="Proteomes" id="UP001175227">
    <property type="component" value="Unassembled WGS sequence"/>
</dbReference>
<evidence type="ECO:0000313" key="1">
    <source>
        <dbReference type="EMBL" id="KAK0468966.1"/>
    </source>
</evidence>
<reference evidence="1" key="1">
    <citation type="submission" date="2023-06" db="EMBL/GenBank/DDBJ databases">
        <authorList>
            <consortium name="Lawrence Berkeley National Laboratory"/>
            <person name="Ahrendt S."/>
            <person name="Sahu N."/>
            <person name="Indic B."/>
            <person name="Wong-Bajracharya J."/>
            <person name="Merenyi Z."/>
            <person name="Ke H.-M."/>
            <person name="Monk M."/>
            <person name="Kocsube S."/>
            <person name="Drula E."/>
            <person name="Lipzen A."/>
            <person name="Balint B."/>
            <person name="Henrissat B."/>
            <person name="Andreopoulos B."/>
            <person name="Martin F.M."/>
            <person name="Harder C.B."/>
            <person name="Rigling D."/>
            <person name="Ford K.L."/>
            <person name="Foster G.D."/>
            <person name="Pangilinan J."/>
            <person name="Papanicolaou A."/>
            <person name="Barry K."/>
            <person name="LaButti K."/>
            <person name="Viragh M."/>
            <person name="Koriabine M."/>
            <person name="Yan M."/>
            <person name="Riley R."/>
            <person name="Champramary S."/>
            <person name="Plett K.L."/>
            <person name="Tsai I.J."/>
            <person name="Slot J."/>
            <person name="Sipos G."/>
            <person name="Plett J."/>
            <person name="Nagy L.G."/>
            <person name="Grigoriev I.V."/>
        </authorList>
    </citation>
    <scope>NUCLEOTIDE SEQUENCE</scope>
    <source>
        <strain evidence="1">ICMP 16352</strain>
    </source>
</reference>
<evidence type="ECO:0000313" key="2">
    <source>
        <dbReference type="Proteomes" id="UP001175227"/>
    </source>
</evidence>
<keyword evidence="2" id="KW-1185">Reference proteome</keyword>
<dbReference type="AlphaFoldDB" id="A0AA39NNN8"/>
<dbReference type="EMBL" id="JAUEPR010000064">
    <property type="protein sequence ID" value="KAK0468966.1"/>
    <property type="molecule type" value="Genomic_DNA"/>
</dbReference>
<proteinExistence type="predicted"/>
<accession>A0AA39NNN8</accession>
<sequence length="256" mass="29189">MEDDAKRYEETWKSSAGTTPACGLDQFSVFFQGPPASAWNKSAARVLTQHIMRNIYNYTDDDYSNRSIIEAACLSHIRSMCANYRARLKPPMVQMQKQRDGNKASRKTSASIFLIISKMEYEPRLACLNGGIHGEALDLLGPEAMSSDEEAQQDLHTVYKIRMPYWRSDSVTAWLRSFDHFHNQRRISNAAGASLRIIPHAEEEQVNKTAQYKRRLPRNAYNPTWLAAQPAGEVLLNIQPSPERADLFVQDPTWHT</sequence>
<protein>
    <submittedName>
        <fullName evidence="1">Uncharacterized protein</fullName>
    </submittedName>
</protein>